<dbReference type="SUPFAM" id="SSF53474">
    <property type="entry name" value="alpha/beta-Hydrolases"/>
    <property type="match status" value="1"/>
</dbReference>
<dbReference type="PANTHER" id="PTHR33840">
    <property type="match status" value="1"/>
</dbReference>
<dbReference type="Proteomes" id="UP001218218">
    <property type="component" value="Unassembled WGS sequence"/>
</dbReference>
<dbReference type="PANTHER" id="PTHR33840:SF2">
    <property type="entry name" value="TLE1 PHOSPHOLIPASE DOMAIN-CONTAINING PROTEIN"/>
    <property type="match status" value="1"/>
</dbReference>
<protein>
    <recommendedName>
        <fullName evidence="1">T6SS Phospholipase effector Tle1-like catalytic domain-containing protein</fullName>
    </recommendedName>
</protein>
<keyword evidence="3" id="KW-1185">Reference proteome</keyword>
<proteinExistence type="predicted"/>
<evidence type="ECO:0000313" key="2">
    <source>
        <dbReference type="EMBL" id="KAJ7321033.1"/>
    </source>
</evidence>
<feature type="non-terminal residue" evidence="2">
    <location>
        <position position="1"/>
    </location>
</feature>
<comment type="caution">
    <text evidence="2">The sequence shown here is derived from an EMBL/GenBank/DDBJ whole genome shotgun (WGS) entry which is preliminary data.</text>
</comment>
<sequence>QNTNVVALHSRVRRDADQDKYYNCGIGIYVPYRNKMSWKYWRQKVANGLDLAFAFKFKDLILDTYRWLSETYRPGDKIFLFGFSRGAYQVRTLAGMIETVGLIDPGNHKLIPLFVLKLTDGMVTNNGSEASKIAENFKRTFSRDVRIHFVGVWDTVSSVGVFRGKPLPLTSSVTHICTFRHALALDERRVKFLPEYIDSGNSATSKRKAGHHPIDVKEVWFAGSHSDMYENISLNLSSVPLLWMENEADAAGLRLEPRAGGGVWDLQDLQTHDVHESLQGGWRPMEYLPFTRLSFQAAGKTTR</sequence>
<dbReference type="EMBL" id="JARIHO010000052">
    <property type="protein sequence ID" value="KAJ7321033.1"/>
    <property type="molecule type" value="Genomic_DNA"/>
</dbReference>
<evidence type="ECO:0000259" key="1">
    <source>
        <dbReference type="Pfam" id="PF09994"/>
    </source>
</evidence>
<dbReference type="Pfam" id="PF09994">
    <property type="entry name" value="T6SS_Tle1-like_cat"/>
    <property type="match status" value="1"/>
</dbReference>
<gene>
    <name evidence="2" type="ORF">DFH08DRAFT_713249</name>
</gene>
<dbReference type="AlphaFoldDB" id="A0AAD7EG51"/>
<organism evidence="2 3">
    <name type="scientific">Mycena albidolilacea</name>
    <dbReference type="NCBI Taxonomy" id="1033008"/>
    <lineage>
        <taxon>Eukaryota</taxon>
        <taxon>Fungi</taxon>
        <taxon>Dikarya</taxon>
        <taxon>Basidiomycota</taxon>
        <taxon>Agaricomycotina</taxon>
        <taxon>Agaricomycetes</taxon>
        <taxon>Agaricomycetidae</taxon>
        <taxon>Agaricales</taxon>
        <taxon>Marasmiineae</taxon>
        <taxon>Mycenaceae</taxon>
        <taxon>Mycena</taxon>
    </lineage>
</organism>
<accession>A0AAD7EG51</accession>
<dbReference type="InterPro" id="IPR018712">
    <property type="entry name" value="Tle1-like_cat"/>
</dbReference>
<reference evidence="2" key="1">
    <citation type="submission" date="2023-03" db="EMBL/GenBank/DDBJ databases">
        <title>Massive genome expansion in bonnet fungi (Mycena s.s.) driven by repeated elements and novel gene families across ecological guilds.</title>
        <authorList>
            <consortium name="Lawrence Berkeley National Laboratory"/>
            <person name="Harder C.B."/>
            <person name="Miyauchi S."/>
            <person name="Viragh M."/>
            <person name="Kuo A."/>
            <person name="Thoen E."/>
            <person name="Andreopoulos B."/>
            <person name="Lu D."/>
            <person name="Skrede I."/>
            <person name="Drula E."/>
            <person name="Henrissat B."/>
            <person name="Morin E."/>
            <person name="Kohler A."/>
            <person name="Barry K."/>
            <person name="LaButti K."/>
            <person name="Morin E."/>
            <person name="Salamov A."/>
            <person name="Lipzen A."/>
            <person name="Mereny Z."/>
            <person name="Hegedus B."/>
            <person name="Baldrian P."/>
            <person name="Stursova M."/>
            <person name="Weitz H."/>
            <person name="Taylor A."/>
            <person name="Grigoriev I.V."/>
            <person name="Nagy L.G."/>
            <person name="Martin F."/>
            <person name="Kauserud H."/>
        </authorList>
    </citation>
    <scope>NUCLEOTIDE SEQUENCE</scope>
    <source>
        <strain evidence="2">CBHHK002</strain>
    </source>
</reference>
<feature type="domain" description="T6SS Phospholipase effector Tle1-like catalytic" evidence="1">
    <location>
        <begin position="2"/>
        <end position="246"/>
    </location>
</feature>
<name>A0AAD7EG51_9AGAR</name>
<evidence type="ECO:0000313" key="3">
    <source>
        <dbReference type="Proteomes" id="UP001218218"/>
    </source>
</evidence>
<dbReference type="InterPro" id="IPR029058">
    <property type="entry name" value="AB_hydrolase_fold"/>
</dbReference>